<feature type="transmembrane region" description="Helical" evidence="5">
    <location>
        <begin position="247"/>
        <end position="268"/>
    </location>
</feature>
<proteinExistence type="predicted"/>
<gene>
    <name evidence="6" type="ordered locus">Rvan_3449</name>
</gene>
<dbReference type="GO" id="GO:0015179">
    <property type="term" value="F:L-amino acid transmembrane transporter activity"/>
    <property type="evidence" value="ECO:0007669"/>
    <property type="project" value="TreeGrafter"/>
</dbReference>
<dbReference type="Proteomes" id="UP000001399">
    <property type="component" value="Chromosome"/>
</dbReference>
<dbReference type="PIRSF" id="PIRSF006060">
    <property type="entry name" value="AA_transporter"/>
    <property type="match status" value="1"/>
</dbReference>
<dbReference type="PANTHER" id="PTHR11785">
    <property type="entry name" value="AMINO ACID TRANSPORTER"/>
    <property type="match status" value="1"/>
</dbReference>
<dbReference type="HOGENOM" id="CLU_007946_3_4_5"/>
<evidence type="ECO:0000256" key="2">
    <source>
        <dbReference type="ARBA" id="ARBA00022692"/>
    </source>
</evidence>
<dbReference type="PANTHER" id="PTHR11785:SF512">
    <property type="entry name" value="SOBREMESA, ISOFORM B"/>
    <property type="match status" value="1"/>
</dbReference>
<dbReference type="eggNOG" id="COG0531">
    <property type="taxonomic scope" value="Bacteria"/>
</dbReference>
<feature type="transmembrane region" description="Helical" evidence="5">
    <location>
        <begin position="297"/>
        <end position="321"/>
    </location>
</feature>
<dbReference type="Pfam" id="PF13520">
    <property type="entry name" value="AA_permease_2"/>
    <property type="match status" value="1"/>
</dbReference>
<evidence type="ECO:0000256" key="3">
    <source>
        <dbReference type="ARBA" id="ARBA00022989"/>
    </source>
</evidence>
<evidence type="ECO:0000256" key="1">
    <source>
        <dbReference type="ARBA" id="ARBA00004141"/>
    </source>
</evidence>
<feature type="transmembrane region" description="Helical" evidence="5">
    <location>
        <begin position="430"/>
        <end position="447"/>
    </location>
</feature>
<evidence type="ECO:0000313" key="6">
    <source>
        <dbReference type="EMBL" id="ADP72629.1"/>
    </source>
</evidence>
<evidence type="ECO:0000313" key="7">
    <source>
        <dbReference type="Proteomes" id="UP000001399"/>
    </source>
</evidence>
<protein>
    <submittedName>
        <fullName evidence="6">Amino acid permease-associated region</fullName>
    </submittedName>
</protein>
<dbReference type="OrthoDB" id="9762947at2"/>
<dbReference type="InterPro" id="IPR050598">
    <property type="entry name" value="AminoAcid_Transporter"/>
</dbReference>
<keyword evidence="7" id="KW-1185">Reference proteome</keyword>
<dbReference type="RefSeq" id="WP_013420987.1">
    <property type="nucleotide sequence ID" value="NC_014664.1"/>
</dbReference>
<dbReference type="GO" id="GO:0016020">
    <property type="term" value="C:membrane"/>
    <property type="evidence" value="ECO:0007669"/>
    <property type="project" value="UniProtKB-SubCell"/>
</dbReference>
<sequence length="459" mass="48070">MSDASVCAQEPAASSSGGKFGSLDLPKISVVTATALAVADMIGTGVFTSLGFQVRGIPSAFSLLMLWVVGGLVALCGALSYAELAAAFPRSGGEYNFLSRAFRPAIGFMAGWISATVGFAAPVALAAMAFGQYFAGVMPGAPVLLLGIAVVWLVSLVHLMGVNTGSKLQNVSTFVKFGLIVAFIAAGFIWGEPQPISFAPSAADLGYMASAPFALSLVFVLYSYSGWNAATYIASEIKEPEKTLPRALLFGVLIVTVLYVALNAVFLYTTPLGELAGQIDVGLIAGRHIFGETGGQIVAALICLGLVSAVSAMMWIGPRVAQVMGEDNPMLSFFAKTSNKGVPVNALVFQLVVVTALLFTQGFETVLEFIQFALTLCSFLTVLGVIVLRIRRPDLPRPYRAWAYPLTPVLFLAVTGSVLVHLLIERPGQSLASLGLMIAGLFIYAVSAKFSAAPSKGIA</sequence>
<organism evidence="6 7">
    <name type="scientific">Rhodomicrobium vannielii (strain ATCC 17100 / DSM 162 / LMG 4299 / NCIMB 10020 / ATH 3.1.1)</name>
    <dbReference type="NCBI Taxonomy" id="648757"/>
    <lineage>
        <taxon>Bacteria</taxon>
        <taxon>Pseudomonadati</taxon>
        <taxon>Pseudomonadota</taxon>
        <taxon>Alphaproteobacteria</taxon>
        <taxon>Hyphomicrobiales</taxon>
        <taxon>Hyphomicrobiaceae</taxon>
        <taxon>Rhodomicrobium</taxon>
    </lineage>
</organism>
<evidence type="ECO:0000256" key="5">
    <source>
        <dbReference type="SAM" id="Phobius"/>
    </source>
</evidence>
<feature type="transmembrane region" description="Helical" evidence="5">
    <location>
        <begin position="28"/>
        <end position="52"/>
    </location>
</feature>
<reference evidence="7" key="1">
    <citation type="journal article" date="2011" name="J. Bacteriol.">
        <title>Genome sequences of eight morphologically diverse alphaproteobacteria.</title>
        <authorList>
            <consortium name="US DOE Joint Genome Institute"/>
            <person name="Brown P.J."/>
            <person name="Kysela D.T."/>
            <person name="Buechlein A."/>
            <person name="Hemmerich C."/>
            <person name="Brun Y.V."/>
        </authorList>
    </citation>
    <scope>NUCLEOTIDE SEQUENCE [LARGE SCALE GENOMIC DNA]</scope>
    <source>
        <strain evidence="7">ATCC 17100 / ATH 3.1.1 / DSM 162 / LMG 4299</strain>
    </source>
</reference>
<keyword evidence="3 5" id="KW-1133">Transmembrane helix</keyword>
<keyword evidence="4 5" id="KW-0472">Membrane</keyword>
<comment type="subcellular location">
    <subcellularLocation>
        <location evidence="1">Membrane</location>
        <topology evidence="1">Multi-pass membrane protein</topology>
    </subcellularLocation>
</comment>
<feature type="transmembrane region" description="Helical" evidence="5">
    <location>
        <begin position="369"/>
        <end position="390"/>
    </location>
</feature>
<dbReference type="EMBL" id="CP002292">
    <property type="protein sequence ID" value="ADP72629.1"/>
    <property type="molecule type" value="Genomic_DNA"/>
</dbReference>
<feature type="transmembrane region" description="Helical" evidence="5">
    <location>
        <begin position="402"/>
        <end position="424"/>
    </location>
</feature>
<feature type="transmembrane region" description="Helical" evidence="5">
    <location>
        <begin position="174"/>
        <end position="191"/>
    </location>
</feature>
<feature type="transmembrane region" description="Helical" evidence="5">
    <location>
        <begin position="143"/>
        <end position="162"/>
    </location>
</feature>
<accession>E3I3I1</accession>
<feature type="transmembrane region" description="Helical" evidence="5">
    <location>
        <begin position="105"/>
        <end position="131"/>
    </location>
</feature>
<feature type="transmembrane region" description="Helical" evidence="5">
    <location>
        <begin position="211"/>
        <end position="235"/>
    </location>
</feature>
<dbReference type="InterPro" id="IPR002293">
    <property type="entry name" value="AA/rel_permease1"/>
</dbReference>
<dbReference type="STRING" id="648757.Rvan_3449"/>
<dbReference type="Gene3D" id="1.20.1740.10">
    <property type="entry name" value="Amino acid/polyamine transporter I"/>
    <property type="match status" value="1"/>
</dbReference>
<feature type="transmembrane region" description="Helical" evidence="5">
    <location>
        <begin position="64"/>
        <end position="84"/>
    </location>
</feature>
<dbReference type="KEGG" id="rva:Rvan_3449"/>
<name>E3I3I1_RHOVT</name>
<keyword evidence="2 5" id="KW-0812">Transmembrane</keyword>
<feature type="transmembrane region" description="Helical" evidence="5">
    <location>
        <begin position="342"/>
        <end position="363"/>
    </location>
</feature>
<dbReference type="AlphaFoldDB" id="E3I3I1"/>
<evidence type="ECO:0000256" key="4">
    <source>
        <dbReference type="ARBA" id="ARBA00023136"/>
    </source>
</evidence>